<dbReference type="Gene3D" id="3.30.200.20">
    <property type="entry name" value="Phosphorylase Kinase, domain 1"/>
    <property type="match status" value="1"/>
</dbReference>
<dbReference type="GO" id="GO:0005524">
    <property type="term" value="F:ATP binding"/>
    <property type="evidence" value="ECO:0007669"/>
    <property type="project" value="UniProtKB-KW"/>
</dbReference>
<keyword evidence="5" id="KW-0067">ATP-binding</keyword>
<keyword evidence="9" id="KW-1185">Reference proteome</keyword>
<dbReference type="SUPFAM" id="SSF48403">
    <property type="entry name" value="Ankyrin repeat"/>
    <property type="match status" value="1"/>
</dbReference>
<dbReference type="OrthoDB" id="1278353at2759"/>
<dbReference type="EMBL" id="KV441559">
    <property type="protein sequence ID" value="OAG00747.1"/>
    <property type="molecule type" value="Genomic_DNA"/>
</dbReference>
<dbReference type="Proteomes" id="UP000077069">
    <property type="component" value="Unassembled WGS sequence"/>
</dbReference>
<dbReference type="InterPro" id="IPR000961">
    <property type="entry name" value="AGC-kinase_C"/>
</dbReference>
<evidence type="ECO:0000313" key="8">
    <source>
        <dbReference type="EMBL" id="OAG00747.1"/>
    </source>
</evidence>
<keyword evidence="3" id="KW-0547">Nucleotide-binding</keyword>
<keyword evidence="1" id="KW-0723">Serine/threonine-protein kinase</keyword>
<dbReference type="InParanoid" id="A0A177C1Y5"/>
<dbReference type="CDD" id="cd05123">
    <property type="entry name" value="STKc_AGC"/>
    <property type="match status" value="1"/>
</dbReference>
<dbReference type="SMART" id="SM00248">
    <property type="entry name" value="ANK"/>
    <property type="match status" value="2"/>
</dbReference>
<protein>
    <submittedName>
        <fullName evidence="8">Kinase-like protein</fullName>
    </submittedName>
</protein>
<sequence length="591" mass="66434">MMQTRRVHALDHAEFEGDPIQNLGKPITLIKKKDNKQLYAMRRVKRTEPFVLSPAAKDIHHPLIAHLAFTNEISNNLYLYSPFISGGHLFNHLQKARQFDVDTSRIYAAEIICALEYLHTLDVCCWLKAQNIMFDSLGHITLCGFGLFRQRDGTHRDWKRPEYPAPEVLMNDKYSKAADWWTLGVFLYEMLTGLPPFYSDVLEEIRNNIISKPLHLPEPMHANAKDILVSLLHRDPEQRLGVNGASEFKQHTFFQDLDWQEIIERRTEPSFQPGYRAGSFEPYGVDYPHIPEFGQPEEPTTAGTFLGFDTHSLSDSGNKALNTGTGARAAMSVEENPNAPAVTDENIELDTTEQIRAALEVPWKSDREDTVAHLLESKINLSTPISEHTSERTTMLAWVIRHGSLKMLRLILSKADVKSRDRVSVTLALGLATRMRNIPATNILLSHGTRCDFEDADIPVLADLDDPDGDTFQDPSDPRDFTPALVSAVLNRDVDLARMLLAHGANPNLGYHGVRSGMRGLIAFSCGRIIQLAMELRLFGMAQLLLEYGADIGLAAPVWEARGHDCGVVPRAVYQRVTAALREIRSKSLEE</sequence>
<feature type="domain" description="AGC-kinase C-terminal" evidence="7">
    <location>
        <begin position="255"/>
        <end position="320"/>
    </location>
</feature>
<dbReference type="GeneID" id="28762971"/>
<evidence type="ECO:0000259" key="6">
    <source>
        <dbReference type="PROSITE" id="PS50011"/>
    </source>
</evidence>
<name>A0A177C1Y5_9PLEO</name>
<reference evidence="8 9" key="1">
    <citation type="submission" date="2016-05" db="EMBL/GenBank/DDBJ databases">
        <title>Comparative analysis of secretome profiles of manganese(II)-oxidizing ascomycete fungi.</title>
        <authorList>
            <consortium name="DOE Joint Genome Institute"/>
            <person name="Zeiner C.A."/>
            <person name="Purvine S.O."/>
            <person name="Zink E.M."/>
            <person name="Wu S."/>
            <person name="Pasa-Tolic L."/>
            <person name="Chaput D.L."/>
            <person name="Haridas S."/>
            <person name="Grigoriev I.V."/>
            <person name="Santelli C.M."/>
            <person name="Hansel C.M."/>
        </authorList>
    </citation>
    <scope>NUCLEOTIDE SEQUENCE [LARGE SCALE GENOMIC DNA]</scope>
    <source>
        <strain evidence="8 9">AP3s5-JAC2a</strain>
    </source>
</reference>
<dbReference type="InterPro" id="IPR045270">
    <property type="entry name" value="STKc_AGC"/>
</dbReference>
<organism evidence="8 9">
    <name type="scientific">Paraphaeosphaeria sporulosa</name>
    <dbReference type="NCBI Taxonomy" id="1460663"/>
    <lineage>
        <taxon>Eukaryota</taxon>
        <taxon>Fungi</taxon>
        <taxon>Dikarya</taxon>
        <taxon>Ascomycota</taxon>
        <taxon>Pezizomycotina</taxon>
        <taxon>Dothideomycetes</taxon>
        <taxon>Pleosporomycetidae</taxon>
        <taxon>Pleosporales</taxon>
        <taxon>Massarineae</taxon>
        <taxon>Didymosphaeriaceae</taxon>
        <taxon>Paraphaeosphaeria</taxon>
    </lineage>
</organism>
<proteinExistence type="predicted"/>
<dbReference type="AlphaFoldDB" id="A0A177C1Y5"/>
<evidence type="ECO:0000256" key="1">
    <source>
        <dbReference type="ARBA" id="ARBA00022527"/>
    </source>
</evidence>
<evidence type="ECO:0000256" key="5">
    <source>
        <dbReference type="ARBA" id="ARBA00022840"/>
    </source>
</evidence>
<dbReference type="InterPro" id="IPR000719">
    <property type="entry name" value="Prot_kinase_dom"/>
</dbReference>
<evidence type="ECO:0000259" key="7">
    <source>
        <dbReference type="PROSITE" id="PS51285"/>
    </source>
</evidence>
<dbReference type="STRING" id="1460663.A0A177C1Y5"/>
<feature type="domain" description="Protein kinase" evidence="6">
    <location>
        <begin position="1"/>
        <end position="254"/>
    </location>
</feature>
<keyword evidence="2" id="KW-0808">Transferase</keyword>
<dbReference type="PROSITE" id="PS51285">
    <property type="entry name" value="AGC_KINASE_CTER"/>
    <property type="match status" value="1"/>
</dbReference>
<dbReference type="InterPro" id="IPR002110">
    <property type="entry name" value="Ankyrin_rpt"/>
</dbReference>
<dbReference type="Gene3D" id="1.10.510.10">
    <property type="entry name" value="Transferase(Phosphotransferase) domain 1"/>
    <property type="match status" value="1"/>
</dbReference>
<dbReference type="InterPro" id="IPR036770">
    <property type="entry name" value="Ankyrin_rpt-contain_sf"/>
</dbReference>
<gene>
    <name evidence="8" type="ORF">CC84DRAFT_1168775</name>
</gene>
<dbReference type="PROSITE" id="PS50011">
    <property type="entry name" value="PROTEIN_KINASE_DOM"/>
    <property type="match status" value="1"/>
</dbReference>
<keyword evidence="4 8" id="KW-0418">Kinase</keyword>
<dbReference type="SUPFAM" id="SSF56112">
    <property type="entry name" value="Protein kinase-like (PK-like)"/>
    <property type="match status" value="1"/>
</dbReference>
<dbReference type="RefSeq" id="XP_018031112.1">
    <property type="nucleotide sequence ID" value="XM_018179485.1"/>
</dbReference>
<evidence type="ECO:0000313" key="9">
    <source>
        <dbReference type="Proteomes" id="UP000077069"/>
    </source>
</evidence>
<evidence type="ECO:0000256" key="3">
    <source>
        <dbReference type="ARBA" id="ARBA00022741"/>
    </source>
</evidence>
<evidence type="ECO:0000256" key="4">
    <source>
        <dbReference type="ARBA" id="ARBA00022777"/>
    </source>
</evidence>
<dbReference type="GO" id="GO:0004674">
    <property type="term" value="F:protein serine/threonine kinase activity"/>
    <property type="evidence" value="ECO:0007669"/>
    <property type="project" value="UniProtKB-KW"/>
</dbReference>
<accession>A0A177C1Y5</accession>
<dbReference type="Gene3D" id="1.25.40.20">
    <property type="entry name" value="Ankyrin repeat-containing domain"/>
    <property type="match status" value="1"/>
</dbReference>
<dbReference type="InterPro" id="IPR011009">
    <property type="entry name" value="Kinase-like_dom_sf"/>
</dbReference>
<evidence type="ECO:0000256" key="2">
    <source>
        <dbReference type="ARBA" id="ARBA00022679"/>
    </source>
</evidence>
<dbReference type="Pfam" id="PF00069">
    <property type="entry name" value="Pkinase"/>
    <property type="match status" value="1"/>
</dbReference>
<dbReference type="PANTHER" id="PTHR24351">
    <property type="entry name" value="RIBOSOMAL PROTEIN S6 KINASE"/>
    <property type="match status" value="1"/>
</dbReference>